<dbReference type="Proteomes" id="UP000002383">
    <property type="component" value="Chromosome"/>
</dbReference>
<evidence type="ECO:0000313" key="2">
    <source>
        <dbReference type="Proteomes" id="UP000002383"/>
    </source>
</evidence>
<keyword evidence="2" id="KW-1185">Reference proteome</keyword>
<dbReference type="InterPro" id="IPR027396">
    <property type="entry name" value="DsrEFH-like"/>
</dbReference>
<dbReference type="OrthoDB" id="8776505at2"/>
<dbReference type="eggNOG" id="COG1416">
    <property type="taxonomic scope" value="Bacteria"/>
</dbReference>
<dbReference type="Gene3D" id="3.40.1260.10">
    <property type="entry name" value="DsrEFH-like"/>
    <property type="match status" value="1"/>
</dbReference>
<dbReference type="SUPFAM" id="SSF75169">
    <property type="entry name" value="DsrEFH-like"/>
    <property type="match status" value="1"/>
</dbReference>
<dbReference type="RefSeq" id="WP_012639744.1">
    <property type="nucleotide sequence ID" value="NC_011901.1"/>
</dbReference>
<dbReference type="EMBL" id="CP001339">
    <property type="protein sequence ID" value="ACL74282.1"/>
    <property type="molecule type" value="Genomic_DNA"/>
</dbReference>
<dbReference type="STRING" id="396588.Tgr7_3213"/>
<dbReference type="KEGG" id="tgr:Tgr7_3213"/>
<dbReference type="Pfam" id="PF02635">
    <property type="entry name" value="DsrE"/>
    <property type="match status" value="1"/>
</dbReference>
<proteinExistence type="predicted"/>
<name>B8GQQ8_THISH</name>
<dbReference type="PANTHER" id="PTHR37691:SF1">
    <property type="entry name" value="BLR3518 PROTEIN"/>
    <property type="match status" value="1"/>
</dbReference>
<accession>B8GQQ8</accession>
<dbReference type="InterPro" id="IPR003787">
    <property type="entry name" value="Sulphur_relay_DsrE/F-like"/>
</dbReference>
<dbReference type="AlphaFoldDB" id="B8GQQ8"/>
<gene>
    <name evidence="1" type="ordered locus">Tgr7_3213</name>
</gene>
<dbReference type="PANTHER" id="PTHR37691">
    <property type="entry name" value="BLR3518 PROTEIN"/>
    <property type="match status" value="1"/>
</dbReference>
<protein>
    <submittedName>
        <fullName evidence="1">Uncharacterized protein</fullName>
    </submittedName>
</protein>
<sequence length="177" mass="19999">MSYPLQGRRPVPFPQTYRWLAALLVITVCLWAWPLGEARAFGAEAKVVYHVDFADPGRVSAMITNISNMATHYDSQLRDYDIRIVFLSHGVRFVTDEDLEGTPFAADAELKERRENLRGRLMGLVNGHGVKLELCDLTRQAINLGADKLYDSVELVSSGVVRIVELQDEGFRYLKVE</sequence>
<dbReference type="HOGENOM" id="CLU_129912_0_0_6"/>
<organism evidence="1 2">
    <name type="scientific">Thioalkalivibrio sulfidiphilus (strain HL-EbGR7)</name>
    <dbReference type="NCBI Taxonomy" id="396588"/>
    <lineage>
        <taxon>Bacteria</taxon>
        <taxon>Pseudomonadati</taxon>
        <taxon>Pseudomonadota</taxon>
        <taxon>Gammaproteobacteria</taxon>
        <taxon>Chromatiales</taxon>
        <taxon>Ectothiorhodospiraceae</taxon>
        <taxon>Thioalkalivibrio</taxon>
    </lineage>
</organism>
<reference evidence="1 2" key="1">
    <citation type="journal article" date="2011" name="Stand. Genomic Sci.">
        <title>Complete genome sequence of 'Thioalkalivibrio sulfidophilus' HL-EbGr7.</title>
        <authorList>
            <person name="Muyzer G."/>
            <person name="Sorokin D.Y."/>
            <person name="Mavromatis K."/>
            <person name="Lapidus A."/>
            <person name="Clum A."/>
            <person name="Ivanova N."/>
            <person name="Pati A."/>
            <person name="d'Haeseleer P."/>
            <person name="Woyke T."/>
            <person name="Kyrpides N.C."/>
        </authorList>
    </citation>
    <scope>NUCLEOTIDE SEQUENCE [LARGE SCALE GENOMIC DNA]</scope>
    <source>
        <strain evidence="1 2">HL-EbGR7</strain>
    </source>
</reference>
<evidence type="ECO:0000313" key="1">
    <source>
        <dbReference type="EMBL" id="ACL74282.1"/>
    </source>
</evidence>